<feature type="signal peptide" evidence="5">
    <location>
        <begin position="1"/>
        <end position="32"/>
    </location>
</feature>
<dbReference type="InterPro" id="IPR023346">
    <property type="entry name" value="Lysozyme-like_dom_sf"/>
</dbReference>
<dbReference type="EMBL" id="CP159989">
    <property type="protein sequence ID" value="XCP82253.1"/>
    <property type="molecule type" value="Genomic_DNA"/>
</dbReference>
<reference evidence="7" key="1">
    <citation type="submission" date="2024-05" db="EMBL/GenBank/DDBJ databases">
        <title>Draft genome assemblies of 36 bacteria isolated from hibernating arctic ground squirrels.</title>
        <authorList>
            <person name="McKee H."/>
            <person name="Mullen L."/>
            <person name="Drown D.M."/>
            <person name="Duddleston K.N."/>
        </authorList>
    </citation>
    <scope>NUCLEOTIDE SEQUENCE</scope>
    <source>
        <strain evidence="7">AR004</strain>
    </source>
</reference>
<gene>
    <name evidence="7" type="ORF">ABXS69_09955</name>
</gene>
<feature type="compositionally biased region" description="Basic and acidic residues" evidence="4">
    <location>
        <begin position="83"/>
        <end position="103"/>
    </location>
</feature>
<feature type="domain" description="G5" evidence="6">
    <location>
        <begin position="70"/>
        <end position="150"/>
    </location>
</feature>
<keyword evidence="2 5" id="KW-0732">Signal</keyword>
<evidence type="ECO:0000259" key="6">
    <source>
        <dbReference type="PROSITE" id="PS51109"/>
    </source>
</evidence>
<feature type="region of interest" description="Disordered" evidence="4">
    <location>
        <begin position="71"/>
        <end position="106"/>
    </location>
</feature>
<dbReference type="Gene3D" id="1.10.530.10">
    <property type="match status" value="1"/>
</dbReference>
<dbReference type="SMART" id="SM01208">
    <property type="entry name" value="G5"/>
    <property type="match status" value="1"/>
</dbReference>
<dbReference type="CDD" id="cd13925">
    <property type="entry name" value="RPF"/>
    <property type="match status" value="1"/>
</dbReference>
<comment type="similarity">
    <text evidence="1">Belongs to the transglycosylase family. Rpf subfamily.</text>
</comment>
<feature type="chain" id="PRO_5043504694" evidence="5">
    <location>
        <begin position="33"/>
        <end position="254"/>
    </location>
</feature>
<dbReference type="InterPro" id="IPR010618">
    <property type="entry name" value="RPF"/>
</dbReference>
<name>A0AAU8N5H7_9ACTO</name>
<organism evidence="7">
    <name type="scientific">Actinomyces timonensis</name>
    <dbReference type="NCBI Taxonomy" id="1288391"/>
    <lineage>
        <taxon>Bacteria</taxon>
        <taxon>Bacillati</taxon>
        <taxon>Actinomycetota</taxon>
        <taxon>Actinomycetes</taxon>
        <taxon>Actinomycetales</taxon>
        <taxon>Actinomycetaceae</taxon>
        <taxon>Actinomyces</taxon>
    </lineage>
</organism>
<keyword evidence="3" id="KW-0378">Hydrolase</keyword>
<sequence length="254" mass="25912">MTPRTPGSRASALRAGAIAVAVGLLVPGGAYAAVATTSASTRNADQAGAVKDDSRIASLGSAYEAASASPISTEESLVVEDTTEAHGSTEEETDQLPKGEKKVRTTGVDGVTRVTYRVISADGVEVSREVVSSVVMTVKVDEVVLVGAKEAAATPSATPTASSGAVSSSGSSQSAPADDGSLDDDFQRLAQCESGGDPRAVNPAGYYGLYQFSLDTWASVGGTGNPIDASPEEQTMRAKILQRRSGWGQWGCGH</sequence>
<feature type="region of interest" description="Disordered" evidence="4">
    <location>
        <begin position="152"/>
        <end position="183"/>
    </location>
</feature>
<evidence type="ECO:0000256" key="4">
    <source>
        <dbReference type="SAM" id="MobiDB-lite"/>
    </source>
</evidence>
<dbReference type="PROSITE" id="PS51109">
    <property type="entry name" value="G5"/>
    <property type="match status" value="1"/>
</dbReference>
<dbReference type="GO" id="GO:0016787">
    <property type="term" value="F:hydrolase activity"/>
    <property type="evidence" value="ECO:0007669"/>
    <property type="project" value="UniProtKB-KW"/>
</dbReference>
<dbReference type="AlphaFoldDB" id="A0AAU8N5H7"/>
<feature type="compositionally biased region" description="Low complexity" evidence="4">
    <location>
        <begin position="152"/>
        <end position="179"/>
    </location>
</feature>
<protein>
    <submittedName>
        <fullName evidence="7">Resuscitation-promoting factor</fullName>
    </submittedName>
</protein>
<dbReference type="Pfam" id="PF07501">
    <property type="entry name" value="G5"/>
    <property type="match status" value="1"/>
</dbReference>
<dbReference type="SUPFAM" id="SSF53955">
    <property type="entry name" value="Lysozyme-like"/>
    <property type="match status" value="1"/>
</dbReference>
<accession>A0AAU8N5H7</accession>
<evidence type="ECO:0000256" key="2">
    <source>
        <dbReference type="ARBA" id="ARBA00022729"/>
    </source>
</evidence>
<dbReference type="InterPro" id="IPR011098">
    <property type="entry name" value="G5_dom"/>
</dbReference>
<proteinExistence type="inferred from homology"/>
<evidence type="ECO:0000256" key="5">
    <source>
        <dbReference type="SAM" id="SignalP"/>
    </source>
</evidence>
<evidence type="ECO:0000256" key="3">
    <source>
        <dbReference type="ARBA" id="ARBA00022801"/>
    </source>
</evidence>
<dbReference type="Pfam" id="PF06737">
    <property type="entry name" value="Transglycosylas"/>
    <property type="match status" value="1"/>
</dbReference>
<evidence type="ECO:0000256" key="1">
    <source>
        <dbReference type="ARBA" id="ARBA00010830"/>
    </source>
</evidence>
<dbReference type="RefSeq" id="WP_366180498.1">
    <property type="nucleotide sequence ID" value="NZ_CP159989.1"/>
</dbReference>
<dbReference type="Gene3D" id="2.20.230.10">
    <property type="entry name" value="Resuscitation-promoting factor rpfb"/>
    <property type="match status" value="1"/>
</dbReference>
<evidence type="ECO:0000313" key="7">
    <source>
        <dbReference type="EMBL" id="XCP82253.1"/>
    </source>
</evidence>